<keyword evidence="4" id="KW-1185">Reference proteome</keyword>
<sequence>MTLPFFYFIFYFYGFAGFLVLHRVEARGGRRSFSLSYSSFLNSFPSIPFYILSFPSLFSVLACFFRNLSTANLHLPQTRTRTHTPSPPAHLLPPSMAKAAHLASRASFLWPCLLTLPHFHVHFDSGSPADLQAGFGGEGSGEKERKREMGGGGACRR</sequence>
<feature type="compositionally biased region" description="Basic and acidic residues" evidence="1">
    <location>
        <begin position="140"/>
        <end position="149"/>
    </location>
</feature>
<name>A0AAD7DIW6_MYCRO</name>
<evidence type="ECO:0000256" key="2">
    <source>
        <dbReference type="SAM" id="Phobius"/>
    </source>
</evidence>
<evidence type="ECO:0000313" key="4">
    <source>
        <dbReference type="Proteomes" id="UP001221757"/>
    </source>
</evidence>
<reference evidence="3" key="1">
    <citation type="submission" date="2023-03" db="EMBL/GenBank/DDBJ databases">
        <title>Massive genome expansion in bonnet fungi (Mycena s.s.) driven by repeated elements and novel gene families across ecological guilds.</title>
        <authorList>
            <consortium name="Lawrence Berkeley National Laboratory"/>
            <person name="Harder C.B."/>
            <person name="Miyauchi S."/>
            <person name="Viragh M."/>
            <person name="Kuo A."/>
            <person name="Thoen E."/>
            <person name="Andreopoulos B."/>
            <person name="Lu D."/>
            <person name="Skrede I."/>
            <person name="Drula E."/>
            <person name="Henrissat B."/>
            <person name="Morin E."/>
            <person name="Kohler A."/>
            <person name="Barry K."/>
            <person name="LaButti K."/>
            <person name="Morin E."/>
            <person name="Salamov A."/>
            <person name="Lipzen A."/>
            <person name="Mereny Z."/>
            <person name="Hegedus B."/>
            <person name="Baldrian P."/>
            <person name="Stursova M."/>
            <person name="Weitz H."/>
            <person name="Taylor A."/>
            <person name="Grigoriev I.V."/>
            <person name="Nagy L.G."/>
            <person name="Martin F."/>
            <person name="Kauserud H."/>
        </authorList>
    </citation>
    <scope>NUCLEOTIDE SEQUENCE</scope>
    <source>
        <strain evidence="3">CBHHK067</strain>
    </source>
</reference>
<comment type="caution">
    <text evidence="3">The sequence shown here is derived from an EMBL/GenBank/DDBJ whole genome shotgun (WGS) entry which is preliminary data.</text>
</comment>
<accession>A0AAD7DIW6</accession>
<evidence type="ECO:0000256" key="1">
    <source>
        <dbReference type="SAM" id="MobiDB-lite"/>
    </source>
</evidence>
<dbReference type="Proteomes" id="UP001221757">
    <property type="component" value="Unassembled WGS sequence"/>
</dbReference>
<feature type="transmembrane region" description="Helical" evidence="2">
    <location>
        <begin position="47"/>
        <end position="68"/>
    </location>
</feature>
<organism evidence="3 4">
    <name type="scientific">Mycena rosella</name>
    <name type="common">Pink bonnet</name>
    <name type="synonym">Agaricus rosellus</name>
    <dbReference type="NCBI Taxonomy" id="1033263"/>
    <lineage>
        <taxon>Eukaryota</taxon>
        <taxon>Fungi</taxon>
        <taxon>Dikarya</taxon>
        <taxon>Basidiomycota</taxon>
        <taxon>Agaricomycotina</taxon>
        <taxon>Agaricomycetes</taxon>
        <taxon>Agaricomycetidae</taxon>
        <taxon>Agaricales</taxon>
        <taxon>Marasmiineae</taxon>
        <taxon>Mycenaceae</taxon>
        <taxon>Mycena</taxon>
    </lineage>
</organism>
<dbReference type="AlphaFoldDB" id="A0AAD7DIW6"/>
<evidence type="ECO:0000313" key="3">
    <source>
        <dbReference type="EMBL" id="KAJ7691295.1"/>
    </source>
</evidence>
<feature type="region of interest" description="Disordered" evidence="1">
    <location>
        <begin position="132"/>
        <end position="157"/>
    </location>
</feature>
<keyword evidence="2" id="KW-0812">Transmembrane</keyword>
<feature type="transmembrane region" description="Helical" evidence="2">
    <location>
        <begin position="6"/>
        <end position="26"/>
    </location>
</feature>
<keyword evidence="2" id="KW-0472">Membrane</keyword>
<dbReference type="EMBL" id="JARKIE010000059">
    <property type="protein sequence ID" value="KAJ7691295.1"/>
    <property type="molecule type" value="Genomic_DNA"/>
</dbReference>
<protein>
    <submittedName>
        <fullName evidence="3">Uncharacterized protein</fullName>
    </submittedName>
</protein>
<gene>
    <name evidence="3" type="ORF">B0H17DRAFT_1063400</name>
</gene>
<proteinExistence type="predicted"/>
<keyword evidence="2" id="KW-1133">Transmembrane helix</keyword>